<evidence type="ECO:0000313" key="2">
    <source>
        <dbReference type="EMBL" id="MCC9034012.1"/>
    </source>
</evidence>
<evidence type="ECO:0000259" key="1">
    <source>
        <dbReference type="Pfam" id="PF13391"/>
    </source>
</evidence>
<organism evidence="2 3">
    <name type="scientific">Chryseobacterium muglaense</name>
    <dbReference type="NCBI Taxonomy" id="2893752"/>
    <lineage>
        <taxon>Bacteria</taxon>
        <taxon>Pseudomonadati</taxon>
        <taxon>Bacteroidota</taxon>
        <taxon>Flavobacteriia</taxon>
        <taxon>Flavobacteriales</taxon>
        <taxon>Weeksellaceae</taxon>
        <taxon>Chryseobacterium group</taxon>
        <taxon>Chryseobacterium</taxon>
    </lineage>
</organism>
<dbReference type="Proteomes" id="UP001107960">
    <property type="component" value="Unassembled WGS sequence"/>
</dbReference>
<comment type="caution">
    <text evidence="2">The sequence shown here is derived from an EMBL/GenBank/DDBJ whole genome shotgun (WGS) entry which is preliminary data.</text>
</comment>
<gene>
    <name evidence="2" type="ORF">LNP80_07020</name>
</gene>
<proteinExistence type="predicted"/>
<keyword evidence="2" id="KW-0540">Nuclease</keyword>
<name>A0A9Q3YSP1_9FLAO</name>
<sequence length="275" mass="31364">MNKIKTEFDATLMYGIDPITELEGLVIESRGGTKKSPNYRNPGHSLLLAYVLKKIQNANISDLEIYVASNSSNYKSIDDRKVLYDGDFKINLNSITDFESFLKSIKKSIKQSGQKKGSTGGNSTKRITLFSKTANLKDLFTSDVEVQLNKQTESELEYIYQRIKKRFRQSRFRKELLEAYDNTCAITGSKVIDLLEAAHIQPYDGAYTSVVSNGILLRSDIHDLFDSQKDGKRLINISVDYKIEVHISLENSEYWGYNGKDIKLPKEIINYPKFL</sequence>
<reference evidence="2" key="1">
    <citation type="submission" date="2021-11" db="EMBL/GenBank/DDBJ databases">
        <title>Description of novel Chryseobacterium species.</title>
        <authorList>
            <person name="Saticioglu I.B."/>
            <person name="Ay H."/>
            <person name="Altun S."/>
            <person name="Duman M."/>
        </authorList>
    </citation>
    <scope>NUCLEOTIDE SEQUENCE</scope>
    <source>
        <strain evidence="2">C-39</strain>
    </source>
</reference>
<dbReference type="InterPro" id="IPR003615">
    <property type="entry name" value="HNH_nuc"/>
</dbReference>
<keyword evidence="2" id="KW-0378">Hydrolase</keyword>
<dbReference type="AlphaFoldDB" id="A0A9Q3YSP1"/>
<keyword evidence="2" id="KW-0255">Endonuclease</keyword>
<dbReference type="RefSeq" id="WP_228459964.1">
    <property type="nucleotide sequence ID" value="NZ_JACXXP010000033.1"/>
</dbReference>
<accession>A0A9Q3YSP1</accession>
<feature type="domain" description="HNH nuclease" evidence="1">
    <location>
        <begin position="184"/>
        <end position="227"/>
    </location>
</feature>
<dbReference type="EMBL" id="JAJJML010000001">
    <property type="protein sequence ID" value="MCC9034012.1"/>
    <property type="molecule type" value="Genomic_DNA"/>
</dbReference>
<dbReference type="Pfam" id="PF13391">
    <property type="entry name" value="HNH_2"/>
    <property type="match status" value="1"/>
</dbReference>
<evidence type="ECO:0000313" key="3">
    <source>
        <dbReference type="Proteomes" id="UP001107960"/>
    </source>
</evidence>
<dbReference type="GO" id="GO:0004519">
    <property type="term" value="F:endonuclease activity"/>
    <property type="evidence" value="ECO:0007669"/>
    <property type="project" value="UniProtKB-KW"/>
</dbReference>
<protein>
    <submittedName>
        <fullName evidence="2">HNH endonuclease</fullName>
    </submittedName>
</protein>